<gene>
    <name evidence="1" type="primary">ZFYVE9</name>
</gene>
<proteinExistence type="predicted"/>
<dbReference type="ChiTaRS" id="ZFYVE9">
    <property type="organism name" value="human"/>
</dbReference>
<accession>L8ECB6</accession>
<reference evidence="1" key="1">
    <citation type="journal article" date="2013" name="PLoS ONE">
        <title>Direct detection of alternative open reading frames translation products in human significantly expands the proteome.</title>
        <authorList>
            <person name="Vanderperre B."/>
            <person name="Lucier J.-F."/>
            <person name="Motard J."/>
            <person name="Tremblay G."/>
            <person name="Vanderperre S."/>
            <person name="Wisztorski M."/>
            <person name="Salzet M."/>
            <person name="Boisvert F.-M."/>
            <person name="Roucou X."/>
        </authorList>
    </citation>
    <scope>NUCLEOTIDE SEQUENCE</scope>
</reference>
<dbReference type="EMBL" id="HF583785">
    <property type="protein sequence ID" value="CCQ43282.1"/>
    <property type="molecule type" value="Genomic_DNA"/>
</dbReference>
<dbReference type="OrthoDB" id="5872154at2759"/>
<sequence length="42" mass="5007">MSMSWQEVPASMKRQTLILCVYRMMMETIRPRLSVFTISPEK</sequence>
<evidence type="ECO:0000313" key="1">
    <source>
        <dbReference type="EMBL" id="CCQ43282.1"/>
    </source>
</evidence>
<organism evidence="1">
    <name type="scientific">Homo sapiens</name>
    <name type="common">Human</name>
    <dbReference type="NCBI Taxonomy" id="9606"/>
    <lineage>
        <taxon>Eukaryota</taxon>
        <taxon>Metazoa</taxon>
        <taxon>Chordata</taxon>
        <taxon>Craniata</taxon>
        <taxon>Vertebrata</taxon>
        <taxon>Euteleostomi</taxon>
        <taxon>Mammalia</taxon>
        <taxon>Eutheria</taxon>
        <taxon>Euarchontoglires</taxon>
        <taxon>Primates</taxon>
        <taxon>Haplorrhini</taxon>
        <taxon>Catarrhini</taxon>
        <taxon>Hominidae</taxon>
        <taxon>Homo</taxon>
    </lineage>
</organism>
<protein>
    <submittedName>
        <fullName evidence="1">Alternative protein ZFYVE9</fullName>
    </submittedName>
</protein>
<dbReference type="AlphaFoldDB" id="L8ECB6"/>
<name>L8ECB6_HUMAN</name>